<dbReference type="InterPro" id="IPR015421">
    <property type="entry name" value="PyrdxlP-dep_Trfase_major"/>
</dbReference>
<comment type="similarity">
    <text evidence="2">Belongs to the class-I pyridoxal-phosphate-dependent aminotransferase family.</text>
</comment>
<dbReference type="EMBL" id="JACCBU010000001">
    <property type="protein sequence ID" value="NYE72221.1"/>
    <property type="molecule type" value="Genomic_DNA"/>
</dbReference>
<keyword evidence="5" id="KW-0808">Transferase</keyword>
<evidence type="ECO:0000313" key="10">
    <source>
        <dbReference type="Proteomes" id="UP000569914"/>
    </source>
</evidence>
<protein>
    <submittedName>
        <fullName evidence="9">DNA-binding transcriptional MocR family regulator</fullName>
    </submittedName>
</protein>
<reference evidence="9 10" key="1">
    <citation type="submission" date="2020-07" db="EMBL/GenBank/DDBJ databases">
        <title>Sequencing the genomes of 1000 actinobacteria strains.</title>
        <authorList>
            <person name="Klenk H.-P."/>
        </authorList>
    </citation>
    <scope>NUCLEOTIDE SEQUENCE [LARGE SCALE GENOMIC DNA]</scope>
    <source>
        <strain evidence="9 10">DSM 22083</strain>
    </source>
</reference>
<accession>A0A7Y9I8C9</accession>
<dbReference type="GO" id="GO:0030170">
    <property type="term" value="F:pyridoxal phosphate binding"/>
    <property type="evidence" value="ECO:0007669"/>
    <property type="project" value="InterPro"/>
</dbReference>
<dbReference type="AlphaFoldDB" id="A0A7Y9I8C9"/>
<evidence type="ECO:0000256" key="7">
    <source>
        <dbReference type="SAM" id="MobiDB-lite"/>
    </source>
</evidence>
<evidence type="ECO:0000256" key="4">
    <source>
        <dbReference type="ARBA" id="ARBA00022576"/>
    </source>
</evidence>
<dbReference type="GO" id="GO:0008483">
    <property type="term" value="F:transaminase activity"/>
    <property type="evidence" value="ECO:0007669"/>
    <property type="project" value="UniProtKB-KW"/>
</dbReference>
<proteinExistence type="inferred from homology"/>
<organism evidence="9 10">
    <name type="scientific">Microlunatus parietis</name>
    <dbReference type="NCBI Taxonomy" id="682979"/>
    <lineage>
        <taxon>Bacteria</taxon>
        <taxon>Bacillati</taxon>
        <taxon>Actinomycetota</taxon>
        <taxon>Actinomycetes</taxon>
        <taxon>Propionibacteriales</taxon>
        <taxon>Propionibacteriaceae</taxon>
        <taxon>Microlunatus</taxon>
    </lineage>
</organism>
<name>A0A7Y9I8C9_9ACTN</name>
<comment type="caution">
    <text evidence="9">The sequence shown here is derived from an EMBL/GenBank/DDBJ whole genome shotgun (WGS) entry which is preliminary data.</text>
</comment>
<dbReference type="CDD" id="cd00609">
    <property type="entry name" value="AAT_like"/>
    <property type="match status" value="1"/>
</dbReference>
<comment type="subunit">
    <text evidence="3">Homodimer.</text>
</comment>
<keyword evidence="9" id="KW-0238">DNA-binding</keyword>
<sequence>MTSSPEPSSRPAEPPVRRRDTRLDNYVDRYAVRTHGMTASAIRALFAVANRPEVVSLAGGMPNITDLPLDVVGSSLQRLVLDDGRVAMQYGSGQGEPMLREAICEVMGLEGIAAHPDDVTVTVGSQQGLDLVTRLFCDPGDVVLCEAPSYVGALGVFRAYQCEVRHVGMDAEGLSPQALREALEVLRQQGKRVKFLYTIPSFHNPAGVTQSEQRRREILAIAREADLLLIEDNPYGLLGFDHEPLPTLRSLDSELVIYLGTFSKTFAPGFRIGWVLAPHAVREKLVLAQESATLCPPVFSQFAVAAYLRDHDWRGQIKVFREMYRERRDAMIAGLADHLPAGCTWNTPAGGFFVWVGLPAGLDAQAMLPRAVTARVAYVPGTAFYTDGFGSRFMRLSYCYPTPERIIEGTRRLGEVLNREAALHETFGTVGPADPAGPALPYQAPRPNQS</sequence>
<dbReference type="GO" id="GO:0003677">
    <property type="term" value="F:DNA binding"/>
    <property type="evidence" value="ECO:0007669"/>
    <property type="project" value="UniProtKB-KW"/>
</dbReference>
<dbReference type="Pfam" id="PF00155">
    <property type="entry name" value="Aminotran_1_2"/>
    <property type="match status" value="1"/>
</dbReference>
<dbReference type="PANTHER" id="PTHR42790:SF19">
    <property type="entry name" value="KYNURENINE_ALPHA-AMINOADIPATE AMINOTRANSFERASE, MITOCHONDRIAL"/>
    <property type="match status" value="1"/>
</dbReference>
<comment type="cofactor">
    <cofactor evidence="1">
        <name>pyridoxal 5'-phosphate</name>
        <dbReference type="ChEBI" id="CHEBI:597326"/>
    </cofactor>
</comment>
<keyword evidence="10" id="KW-1185">Reference proteome</keyword>
<dbReference type="SUPFAM" id="SSF53383">
    <property type="entry name" value="PLP-dependent transferases"/>
    <property type="match status" value="1"/>
</dbReference>
<gene>
    <name evidence="9" type="ORF">BKA15_003550</name>
</gene>
<feature type="compositionally biased region" description="Low complexity" evidence="7">
    <location>
        <begin position="1"/>
        <end position="11"/>
    </location>
</feature>
<dbReference type="InterPro" id="IPR015424">
    <property type="entry name" value="PyrdxlP-dep_Trfase"/>
</dbReference>
<evidence type="ECO:0000256" key="6">
    <source>
        <dbReference type="ARBA" id="ARBA00022898"/>
    </source>
</evidence>
<feature type="region of interest" description="Disordered" evidence="7">
    <location>
        <begin position="1"/>
        <end position="22"/>
    </location>
</feature>
<dbReference type="InterPro" id="IPR050859">
    <property type="entry name" value="Class-I_PLP-dep_aminotransf"/>
</dbReference>
<evidence type="ECO:0000256" key="5">
    <source>
        <dbReference type="ARBA" id="ARBA00022679"/>
    </source>
</evidence>
<dbReference type="Proteomes" id="UP000569914">
    <property type="component" value="Unassembled WGS sequence"/>
</dbReference>
<dbReference type="PANTHER" id="PTHR42790">
    <property type="entry name" value="AMINOTRANSFERASE"/>
    <property type="match status" value="1"/>
</dbReference>
<feature type="region of interest" description="Disordered" evidence="7">
    <location>
        <begin position="428"/>
        <end position="450"/>
    </location>
</feature>
<dbReference type="FunFam" id="3.40.640.10:FF:000053">
    <property type="entry name" value="Aminotransferase, class I"/>
    <property type="match status" value="1"/>
</dbReference>
<evidence type="ECO:0000256" key="3">
    <source>
        <dbReference type="ARBA" id="ARBA00011738"/>
    </source>
</evidence>
<dbReference type="InterPro" id="IPR015422">
    <property type="entry name" value="PyrdxlP-dep_Trfase_small"/>
</dbReference>
<feature type="domain" description="Aminotransferase class I/classII large" evidence="8">
    <location>
        <begin position="68"/>
        <end position="408"/>
    </location>
</feature>
<evidence type="ECO:0000256" key="1">
    <source>
        <dbReference type="ARBA" id="ARBA00001933"/>
    </source>
</evidence>
<evidence type="ECO:0000313" key="9">
    <source>
        <dbReference type="EMBL" id="NYE72221.1"/>
    </source>
</evidence>
<dbReference type="InterPro" id="IPR004839">
    <property type="entry name" value="Aminotransferase_I/II_large"/>
</dbReference>
<evidence type="ECO:0000256" key="2">
    <source>
        <dbReference type="ARBA" id="ARBA00007441"/>
    </source>
</evidence>
<evidence type="ECO:0000259" key="8">
    <source>
        <dbReference type="Pfam" id="PF00155"/>
    </source>
</evidence>
<dbReference type="Gene3D" id="3.90.1150.10">
    <property type="entry name" value="Aspartate Aminotransferase, domain 1"/>
    <property type="match status" value="1"/>
</dbReference>
<keyword evidence="6" id="KW-0663">Pyridoxal phosphate</keyword>
<dbReference type="RefSeq" id="WP_179752876.1">
    <property type="nucleotide sequence ID" value="NZ_JACCBU010000001.1"/>
</dbReference>
<keyword evidence="4" id="KW-0032">Aminotransferase</keyword>
<dbReference type="GO" id="GO:1901605">
    <property type="term" value="P:alpha-amino acid metabolic process"/>
    <property type="evidence" value="ECO:0007669"/>
    <property type="project" value="TreeGrafter"/>
</dbReference>
<dbReference type="Gene3D" id="3.40.640.10">
    <property type="entry name" value="Type I PLP-dependent aspartate aminotransferase-like (Major domain)"/>
    <property type="match status" value="1"/>
</dbReference>